<keyword evidence="2" id="KW-1185">Reference proteome</keyword>
<proteinExistence type="predicted"/>
<dbReference type="InterPro" id="IPR032710">
    <property type="entry name" value="NTF2-like_dom_sf"/>
</dbReference>
<evidence type="ECO:0008006" key="3">
    <source>
        <dbReference type="Google" id="ProtNLM"/>
    </source>
</evidence>
<dbReference type="Proteomes" id="UP000231632">
    <property type="component" value="Unassembled WGS sequence"/>
</dbReference>
<evidence type="ECO:0000313" key="2">
    <source>
        <dbReference type="Proteomes" id="UP000231632"/>
    </source>
</evidence>
<dbReference type="OrthoDB" id="5296689at2"/>
<dbReference type="SUPFAM" id="SSF54427">
    <property type="entry name" value="NTF2-like"/>
    <property type="match status" value="1"/>
</dbReference>
<dbReference type="STRING" id="1921010.MMIC_P0303"/>
<name>A0A1L8CKH8_9PROT</name>
<organism evidence="1 2">
    <name type="scientific">Mariprofundus micogutta</name>
    <dbReference type="NCBI Taxonomy" id="1921010"/>
    <lineage>
        <taxon>Bacteria</taxon>
        <taxon>Pseudomonadati</taxon>
        <taxon>Pseudomonadota</taxon>
        <taxon>Candidatius Mariprofundia</taxon>
        <taxon>Mariprofundales</taxon>
        <taxon>Mariprofundaceae</taxon>
        <taxon>Mariprofundus</taxon>
    </lineage>
</organism>
<comment type="caution">
    <text evidence="1">The sequence shown here is derived from an EMBL/GenBank/DDBJ whole genome shotgun (WGS) entry which is preliminary data.</text>
</comment>
<reference evidence="1 2" key="1">
    <citation type="journal article" date="2017" name="Arch. Microbiol.">
        <title>Mariprofundus micogutta sp. nov., a novel iron-oxidizing zetaproteobacterium isolated from a deep-sea hydrothermal field at the Bayonnaise knoll of the Izu-Ogasawara arc, and a description of Mariprofundales ord. nov. and Zetaproteobacteria classis nov.</title>
        <authorList>
            <person name="Makita H."/>
            <person name="Tanaka E."/>
            <person name="Mitsunobu S."/>
            <person name="Miyazaki M."/>
            <person name="Nunoura T."/>
            <person name="Uematsu K."/>
            <person name="Takaki Y."/>
            <person name="Nishi S."/>
            <person name="Shimamura S."/>
            <person name="Takai K."/>
        </authorList>
    </citation>
    <scope>NUCLEOTIDE SEQUENCE [LARGE SCALE GENOMIC DNA]</scope>
    <source>
        <strain evidence="1 2">ET2</strain>
    </source>
</reference>
<dbReference type="EMBL" id="BDFD01000002">
    <property type="protein sequence ID" value="GAV19369.1"/>
    <property type="molecule type" value="Genomic_DNA"/>
</dbReference>
<protein>
    <recommendedName>
        <fullName evidence="3">SnoaL-like domain-containing protein</fullName>
    </recommendedName>
</protein>
<gene>
    <name evidence="1" type="ORF">MMIC_P0303</name>
</gene>
<sequence length="141" mass="16173">MVLFQTGLVRHCFLALLIGLVLSGCGNNDKQNIHVLLDARDIAVSNHHIGNYSLLLMPGYAYQGQSEFDVINRMNKLFEQFDNTSMQSSDRVIRFVDDEHAECEQNYLLRVQANGQWRQIFQRERILLTKTDTGWKISGGL</sequence>
<accession>A0A1L8CKH8</accession>
<dbReference type="AlphaFoldDB" id="A0A1L8CKH8"/>
<dbReference type="RefSeq" id="WP_072658563.1">
    <property type="nucleotide sequence ID" value="NZ_BDFD01000002.1"/>
</dbReference>
<evidence type="ECO:0000313" key="1">
    <source>
        <dbReference type="EMBL" id="GAV19369.1"/>
    </source>
</evidence>